<dbReference type="AlphaFoldDB" id="A0A1R1XQX8"/>
<organism evidence="1 2">
    <name type="scientific">Smittium culicis</name>
    <dbReference type="NCBI Taxonomy" id="133412"/>
    <lineage>
        <taxon>Eukaryota</taxon>
        <taxon>Fungi</taxon>
        <taxon>Fungi incertae sedis</taxon>
        <taxon>Zoopagomycota</taxon>
        <taxon>Kickxellomycotina</taxon>
        <taxon>Harpellomycetes</taxon>
        <taxon>Harpellales</taxon>
        <taxon>Legeriomycetaceae</taxon>
        <taxon>Smittium</taxon>
    </lineage>
</organism>
<reference evidence="1 2" key="1">
    <citation type="submission" date="2017-01" db="EMBL/GenBank/DDBJ databases">
        <authorList>
            <person name="Mah S.A."/>
            <person name="Swanson W.J."/>
            <person name="Moy G.W."/>
            <person name="Vacquier V.D."/>
        </authorList>
    </citation>
    <scope>NUCLEOTIDE SEQUENCE [LARGE SCALE GENOMIC DNA]</scope>
    <source>
        <strain evidence="1 2">GSMNP</strain>
    </source>
</reference>
<dbReference type="EMBL" id="LSSN01002168">
    <property type="protein sequence ID" value="OMJ16989.1"/>
    <property type="molecule type" value="Genomic_DNA"/>
</dbReference>
<gene>
    <name evidence="1" type="ORF">AYI70_g6258</name>
</gene>
<proteinExistence type="predicted"/>
<accession>A0A1R1XQX8</accession>
<dbReference type="Proteomes" id="UP000187283">
    <property type="component" value="Unassembled WGS sequence"/>
</dbReference>
<name>A0A1R1XQX8_9FUNG</name>
<comment type="caution">
    <text evidence="1">The sequence shown here is derived from an EMBL/GenBank/DDBJ whole genome shotgun (WGS) entry which is preliminary data.</text>
</comment>
<keyword evidence="2" id="KW-1185">Reference proteome</keyword>
<sequence length="69" mass="7876">MKIAVSRRIVQRSPVSKEGLIRCSSSHLQIGQIGCFSTHFLKHDRWNRWLHGILTPTNILSQHIGQTSL</sequence>
<evidence type="ECO:0000313" key="2">
    <source>
        <dbReference type="Proteomes" id="UP000187283"/>
    </source>
</evidence>
<evidence type="ECO:0000313" key="1">
    <source>
        <dbReference type="EMBL" id="OMJ16989.1"/>
    </source>
</evidence>
<protein>
    <submittedName>
        <fullName evidence="1">Uncharacterized protein</fullName>
    </submittedName>
</protein>